<keyword evidence="1" id="KW-0472">Membrane</keyword>
<dbReference type="EMBL" id="QVOD01000056">
    <property type="protein sequence ID" value="RFT62959.1"/>
    <property type="molecule type" value="Genomic_DNA"/>
</dbReference>
<keyword evidence="1" id="KW-0812">Transmembrane</keyword>
<keyword evidence="1" id="KW-1133">Transmembrane helix</keyword>
<comment type="caution">
    <text evidence="2">The sequence shown here is derived from an EMBL/GenBank/DDBJ whole genome shotgun (WGS) entry which is preliminary data.</text>
</comment>
<evidence type="ECO:0000313" key="2">
    <source>
        <dbReference type="EMBL" id="RFT62959.1"/>
    </source>
</evidence>
<evidence type="ECO:0000256" key="1">
    <source>
        <dbReference type="SAM" id="Phobius"/>
    </source>
</evidence>
<accession>A0ABX9KP06</accession>
<dbReference type="Proteomes" id="UP000264294">
    <property type="component" value="Unassembled WGS sequence"/>
</dbReference>
<feature type="transmembrane region" description="Helical" evidence="1">
    <location>
        <begin position="6"/>
        <end position="27"/>
    </location>
</feature>
<name>A0ABX9KP06_9BACI</name>
<organism evidence="2 3">
    <name type="scientific">Bacillus clarus</name>
    <dbReference type="NCBI Taxonomy" id="2338372"/>
    <lineage>
        <taxon>Bacteria</taxon>
        <taxon>Bacillati</taxon>
        <taxon>Bacillota</taxon>
        <taxon>Bacilli</taxon>
        <taxon>Bacillales</taxon>
        <taxon>Bacillaceae</taxon>
        <taxon>Bacillus</taxon>
        <taxon>Bacillus cereus group</taxon>
    </lineage>
</organism>
<proteinExistence type="predicted"/>
<keyword evidence="3" id="KW-1185">Reference proteome</keyword>
<gene>
    <name evidence="2" type="ORF">D0U04_26475</name>
</gene>
<evidence type="ECO:0000313" key="3">
    <source>
        <dbReference type="Proteomes" id="UP000264294"/>
    </source>
</evidence>
<protein>
    <submittedName>
        <fullName evidence="2">Uncharacterized protein</fullName>
    </submittedName>
</protein>
<sequence>MKRKPIFITCGLVLVVFGIMGMGINLTKLNPPKMRKMGSVYIAINLKNQNPPITKFLFIIEY</sequence>
<reference evidence="2 3" key="1">
    <citation type="submission" date="2018-08" db="EMBL/GenBank/DDBJ databases">
        <title>Bacillus clarus sp. nov. strain PS00077A.</title>
        <authorList>
            <person name="Mendez Acevedo M."/>
            <person name="Carroll L."/>
            <person name="Mukherjee M."/>
            <person name="Wiedmann M."/>
            <person name="Kovac J."/>
        </authorList>
    </citation>
    <scope>NUCLEOTIDE SEQUENCE [LARGE SCALE GENOMIC DNA]</scope>
    <source>
        <strain evidence="2 3">PS00077A</strain>
    </source>
</reference>